<dbReference type="GO" id="GO:0016491">
    <property type="term" value="F:oxidoreductase activity"/>
    <property type="evidence" value="ECO:0007669"/>
    <property type="project" value="InterPro"/>
</dbReference>
<dbReference type="SUPFAM" id="SSF52343">
    <property type="entry name" value="Ferredoxin reductase-like, C-terminal NADP-linked domain"/>
    <property type="match status" value="1"/>
</dbReference>
<comment type="caution">
    <text evidence="7">The sequence shown here is derived from an EMBL/GenBank/DDBJ whole genome shotgun (WGS) entry which is preliminary data.</text>
</comment>
<dbReference type="GO" id="GO:0010181">
    <property type="term" value="F:FMN binding"/>
    <property type="evidence" value="ECO:0007669"/>
    <property type="project" value="TreeGrafter"/>
</dbReference>
<gene>
    <name evidence="7" type="ORF">STCU_06876</name>
</gene>
<dbReference type="PANTHER" id="PTHR19384:SF128">
    <property type="entry name" value="NADPH OXIDOREDUCTASE A"/>
    <property type="match status" value="1"/>
</dbReference>
<keyword evidence="8" id="KW-1185">Reference proteome</keyword>
<feature type="compositionally biased region" description="Acidic residues" evidence="4">
    <location>
        <begin position="45"/>
        <end position="56"/>
    </location>
</feature>
<evidence type="ECO:0000259" key="6">
    <source>
        <dbReference type="Pfam" id="PF09791"/>
    </source>
</evidence>
<dbReference type="OrthoDB" id="1856718at2759"/>
<feature type="region of interest" description="Disordered" evidence="4">
    <location>
        <begin position="40"/>
        <end position="65"/>
    </location>
</feature>
<protein>
    <submittedName>
        <fullName evidence="7">Oxidoreductase-like protein</fullName>
    </submittedName>
</protein>
<evidence type="ECO:0000256" key="3">
    <source>
        <dbReference type="ARBA" id="ARBA00022643"/>
    </source>
</evidence>
<dbReference type="AlphaFoldDB" id="S9U8A6"/>
<dbReference type="Pfam" id="PF09791">
    <property type="entry name" value="Oxidored-like"/>
    <property type="match status" value="1"/>
</dbReference>
<feature type="domain" description="Oxidoreductase FAD/NAD(P)-binding" evidence="5">
    <location>
        <begin position="438"/>
        <end position="557"/>
    </location>
</feature>
<organism evidence="7 8">
    <name type="scientific">Strigomonas culicis</name>
    <dbReference type="NCBI Taxonomy" id="28005"/>
    <lineage>
        <taxon>Eukaryota</taxon>
        <taxon>Discoba</taxon>
        <taxon>Euglenozoa</taxon>
        <taxon>Kinetoplastea</taxon>
        <taxon>Metakinetoplastina</taxon>
        <taxon>Trypanosomatida</taxon>
        <taxon>Trypanosomatidae</taxon>
        <taxon>Strigomonadinae</taxon>
        <taxon>Strigomonas</taxon>
    </lineage>
</organism>
<keyword evidence="3" id="KW-0288">FMN</keyword>
<accession>S9U8A6</accession>
<reference evidence="7 8" key="1">
    <citation type="journal article" date="2013" name="PLoS ONE">
        <title>Predicting the Proteins of Angomonas deanei, Strigomonas culicis and Their Respective Endosymbionts Reveals New Aspects of the Trypanosomatidae Family.</title>
        <authorList>
            <person name="Motta M.C."/>
            <person name="Martins A.C."/>
            <person name="de Souza S.S."/>
            <person name="Catta-Preta C.M."/>
            <person name="Silva R."/>
            <person name="Klein C.C."/>
            <person name="de Almeida L.G."/>
            <person name="de Lima Cunha O."/>
            <person name="Ciapina L.P."/>
            <person name="Brocchi M."/>
            <person name="Colabardini A.C."/>
            <person name="de Araujo Lima B."/>
            <person name="Machado C.R."/>
            <person name="de Almeida Soares C.M."/>
            <person name="Probst C.M."/>
            <person name="de Menezes C.B."/>
            <person name="Thompson C.E."/>
            <person name="Bartholomeu D.C."/>
            <person name="Gradia D.F."/>
            <person name="Pavoni D.P."/>
            <person name="Grisard E.C."/>
            <person name="Fantinatti-Garboggini F."/>
            <person name="Marchini F.K."/>
            <person name="Rodrigues-Luiz G.F."/>
            <person name="Wagner G."/>
            <person name="Goldman G.H."/>
            <person name="Fietto J.L."/>
            <person name="Elias M.C."/>
            <person name="Goldman M.H."/>
            <person name="Sagot M.F."/>
            <person name="Pereira M."/>
            <person name="Stoco P.H."/>
            <person name="de Mendonca-Neto R.P."/>
            <person name="Teixeira S.M."/>
            <person name="Maciel T.E."/>
            <person name="de Oliveira Mendes T.A."/>
            <person name="Urmenyi T.P."/>
            <person name="de Souza W."/>
            <person name="Schenkman S."/>
            <person name="de Vasconcelos A.T."/>
        </authorList>
    </citation>
    <scope>NUCLEOTIDE SEQUENCE [LARGE SCALE GENOMIC DNA]</scope>
</reference>
<sequence>MPSLRRPREPRLGECCGSGCARCVWDVYYDALEAYEEKKRTMDPADLEEEEEEEDSSSLSDASSAESDYIGYCSRQIYPQPDERMATLNITKSMDKFVKKFDYIPIEKVNHIRQSALPEGHTTTSPIHITDLHSKLPFTSPVAGDVVEVFMPNLPLTDPRGSDSVTDLCRALGIEPDSWCELYKSPFVPEGHFPPWLPLREPMTVRQLLTFYVDISSCSYLLRPSFFQSLLRIHQNNARKRQQQDDHNYEHLVTLLETCASDEKGPAIFRSLMNSGKALCYPCLTDVLHAFPFIKVPLDRMLEMCSPLRARKFSVADYEMDSSGKCSALQICFRENVVDRSYNLSRCTPTGTTKEVAELFNGIAYKRGADNFLGHVTYRLSRTSINWQGKGNSHVHSLLAAYSGGYVGTSFFGKTPFALGLERSIRTIASTHSPRLVLLGAGTGIAPLMAAVSQLRLLRRQHLSEHTNPFPCSVIYGARNMSELIYHDDLSEALRIGAIDQYQFCLSRPQVTAATGVAHRYVTDILKKDAHAVNHLLTEGDGKFFACGPTKVLQSVRSCLANDILGEADDDDSMREQRLLFMEGKGQLFFDVWSTMSVF</sequence>
<dbReference type="InterPro" id="IPR023173">
    <property type="entry name" value="NADPH_Cyt_P450_Rdtase_alpha"/>
</dbReference>
<evidence type="ECO:0000313" key="8">
    <source>
        <dbReference type="Proteomes" id="UP000015354"/>
    </source>
</evidence>
<dbReference type="InterPro" id="IPR019180">
    <property type="entry name" value="Oxidoreductase-like_N"/>
</dbReference>
<dbReference type="Gene3D" id="1.20.990.10">
    <property type="entry name" value="NADPH-cytochrome p450 Reductase, Chain A, domain 3"/>
    <property type="match status" value="1"/>
</dbReference>
<dbReference type="GO" id="GO:0005829">
    <property type="term" value="C:cytosol"/>
    <property type="evidence" value="ECO:0007669"/>
    <property type="project" value="TreeGrafter"/>
</dbReference>
<proteinExistence type="predicted"/>
<dbReference type="Pfam" id="PF00175">
    <property type="entry name" value="NAD_binding_1"/>
    <property type="match status" value="1"/>
</dbReference>
<dbReference type="PANTHER" id="PTHR19384">
    <property type="entry name" value="NITRIC OXIDE SYNTHASE-RELATED"/>
    <property type="match status" value="1"/>
</dbReference>
<evidence type="ECO:0000313" key="7">
    <source>
        <dbReference type="EMBL" id="EPY25034.1"/>
    </source>
</evidence>
<name>S9U8A6_9TRYP</name>
<dbReference type="EMBL" id="ATMH01006876">
    <property type="protein sequence ID" value="EPY25034.1"/>
    <property type="molecule type" value="Genomic_DNA"/>
</dbReference>
<evidence type="ECO:0000256" key="2">
    <source>
        <dbReference type="ARBA" id="ARBA00022630"/>
    </source>
</evidence>
<feature type="domain" description="Oxidoreductase-like" evidence="6">
    <location>
        <begin position="6"/>
        <end position="41"/>
    </location>
</feature>
<dbReference type="InterPro" id="IPR039261">
    <property type="entry name" value="FNR_nucleotide-bd"/>
</dbReference>
<dbReference type="InterPro" id="IPR001433">
    <property type="entry name" value="OxRdtase_FAD/NAD-bd"/>
</dbReference>
<dbReference type="Gene3D" id="3.40.50.80">
    <property type="entry name" value="Nucleotide-binding domain of ferredoxin-NADP reductase (FNR) module"/>
    <property type="match status" value="1"/>
</dbReference>
<dbReference type="SUPFAM" id="SSF63380">
    <property type="entry name" value="Riboflavin synthase domain-like"/>
    <property type="match status" value="1"/>
</dbReference>
<keyword evidence="2" id="KW-0285">Flavoprotein</keyword>
<comment type="cofactor">
    <cofactor evidence="1">
        <name>FMN</name>
        <dbReference type="ChEBI" id="CHEBI:58210"/>
    </cofactor>
</comment>
<evidence type="ECO:0000256" key="4">
    <source>
        <dbReference type="SAM" id="MobiDB-lite"/>
    </source>
</evidence>
<evidence type="ECO:0000259" key="5">
    <source>
        <dbReference type="Pfam" id="PF00175"/>
    </source>
</evidence>
<dbReference type="InterPro" id="IPR017938">
    <property type="entry name" value="Riboflavin_synthase-like_b-brl"/>
</dbReference>
<dbReference type="GO" id="GO:0050660">
    <property type="term" value="F:flavin adenine dinucleotide binding"/>
    <property type="evidence" value="ECO:0007669"/>
    <property type="project" value="TreeGrafter"/>
</dbReference>
<evidence type="ECO:0000256" key="1">
    <source>
        <dbReference type="ARBA" id="ARBA00001917"/>
    </source>
</evidence>
<dbReference type="Proteomes" id="UP000015354">
    <property type="component" value="Unassembled WGS sequence"/>
</dbReference>